<keyword evidence="3" id="KW-1185">Reference proteome</keyword>
<name>A0A9D4MN14_DREPO</name>
<evidence type="ECO:0000313" key="3">
    <source>
        <dbReference type="Proteomes" id="UP000828390"/>
    </source>
</evidence>
<dbReference type="AlphaFoldDB" id="A0A9D4MN14"/>
<evidence type="ECO:0000313" key="2">
    <source>
        <dbReference type="EMBL" id="KAH3879321.1"/>
    </source>
</evidence>
<proteinExistence type="predicted"/>
<reference evidence="2" key="1">
    <citation type="journal article" date="2019" name="bioRxiv">
        <title>The Genome of the Zebra Mussel, Dreissena polymorpha: A Resource for Invasive Species Research.</title>
        <authorList>
            <person name="McCartney M.A."/>
            <person name="Auch B."/>
            <person name="Kono T."/>
            <person name="Mallez S."/>
            <person name="Zhang Y."/>
            <person name="Obille A."/>
            <person name="Becker A."/>
            <person name="Abrahante J.E."/>
            <person name="Garbe J."/>
            <person name="Badalamenti J.P."/>
            <person name="Herman A."/>
            <person name="Mangelson H."/>
            <person name="Liachko I."/>
            <person name="Sullivan S."/>
            <person name="Sone E.D."/>
            <person name="Koren S."/>
            <person name="Silverstein K.A.T."/>
            <person name="Beckman K.B."/>
            <person name="Gohl D.M."/>
        </authorList>
    </citation>
    <scope>NUCLEOTIDE SEQUENCE</scope>
    <source>
        <strain evidence="2">Duluth1</strain>
        <tissue evidence="2">Whole animal</tissue>
    </source>
</reference>
<sequence length="72" mass="8509">MVQRRAARYVTNRYHNTSSVTSMLDHLQWETLESRRTKAQLSMICIQDIKQSHRHPSSKIPLPRLKQNPIKP</sequence>
<accession>A0A9D4MN14</accession>
<reference evidence="2" key="2">
    <citation type="submission" date="2020-11" db="EMBL/GenBank/DDBJ databases">
        <authorList>
            <person name="McCartney M.A."/>
            <person name="Auch B."/>
            <person name="Kono T."/>
            <person name="Mallez S."/>
            <person name="Becker A."/>
            <person name="Gohl D.M."/>
            <person name="Silverstein K.A.T."/>
            <person name="Koren S."/>
            <person name="Bechman K.B."/>
            <person name="Herman A."/>
            <person name="Abrahante J.E."/>
            <person name="Garbe J."/>
        </authorList>
    </citation>
    <scope>NUCLEOTIDE SEQUENCE</scope>
    <source>
        <strain evidence="2">Duluth1</strain>
        <tissue evidence="2">Whole animal</tissue>
    </source>
</reference>
<gene>
    <name evidence="2" type="ORF">DPMN_003223</name>
</gene>
<organism evidence="2 3">
    <name type="scientific">Dreissena polymorpha</name>
    <name type="common">Zebra mussel</name>
    <name type="synonym">Mytilus polymorpha</name>
    <dbReference type="NCBI Taxonomy" id="45954"/>
    <lineage>
        <taxon>Eukaryota</taxon>
        <taxon>Metazoa</taxon>
        <taxon>Spiralia</taxon>
        <taxon>Lophotrochozoa</taxon>
        <taxon>Mollusca</taxon>
        <taxon>Bivalvia</taxon>
        <taxon>Autobranchia</taxon>
        <taxon>Heteroconchia</taxon>
        <taxon>Euheterodonta</taxon>
        <taxon>Imparidentia</taxon>
        <taxon>Neoheterodontei</taxon>
        <taxon>Myida</taxon>
        <taxon>Dreissenoidea</taxon>
        <taxon>Dreissenidae</taxon>
        <taxon>Dreissena</taxon>
    </lineage>
</organism>
<protein>
    <submittedName>
        <fullName evidence="2">Uncharacterized protein</fullName>
    </submittedName>
</protein>
<comment type="caution">
    <text evidence="2">The sequence shown here is derived from an EMBL/GenBank/DDBJ whole genome shotgun (WGS) entry which is preliminary data.</text>
</comment>
<feature type="region of interest" description="Disordered" evidence="1">
    <location>
        <begin position="50"/>
        <end position="72"/>
    </location>
</feature>
<dbReference type="EMBL" id="JAIWYP010000001">
    <property type="protein sequence ID" value="KAH3879321.1"/>
    <property type="molecule type" value="Genomic_DNA"/>
</dbReference>
<evidence type="ECO:0000256" key="1">
    <source>
        <dbReference type="SAM" id="MobiDB-lite"/>
    </source>
</evidence>
<dbReference type="Proteomes" id="UP000828390">
    <property type="component" value="Unassembled WGS sequence"/>
</dbReference>